<evidence type="ECO:0000256" key="3">
    <source>
        <dbReference type="ARBA" id="ARBA00011901"/>
    </source>
</evidence>
<gene>
    <name evidence="7" type="ORF">FHS48_003413</name>
</gene>
<keyword evidence="5" id="KW-0961">Cell wall biogenesis/degradation</keyword>
<evidence type="ECO:0000313" key="7">
    <source>
        <dbReference type="EMBL" id="MBB6211967.1"/>
    </source>
</evidence>
<dbReference type="GO" id="GO:0009253">
    <property type="term" value="P:peptidoglycan catabolic process"/>
    <property type="evidence" value="ECO:0007669"/>
    <property type="project" value="InterPro"/>
</dbReference>
<dbReference type="InterPro" id="IPR036365">
    <property type="entry name" value="PGBD-like_sf"/>
</dbReference>
<dbReference type="EMBL" id="JACIIX010000015">
    <property type="protein sequence ID" value="MBB6211967.1"/>
    <property type="molecule type" value="Genomic_DNA"/>
</dbReference>
<dbReference type="GO" id="GO:0071555">
    <property type="term" value="P:cell wall organization"/>
    <property type="evidence" value="ECO:0007669"/>
    <property type="project" value="UniProtKB-KW"/>
</dbReference>
<reference evidence="7 8" key="1">
    <citation type="submission" date="2020-08" db="EMBL/GenBank/DDBJ databases">
        <title>Genomic Encyclopedia of Type Strains, Phase IV (KMG-IV): sequencing the most valuable type-strain genomes for metagenomic binning, comparative biology and taxonomic classification.</title>
        <authorList>
            <person name="Goeker M."/>
        </authorList>
    </citation>
    <scope>NUCLEOTIDE SEQUENCE [LARGE SCALE GENOMIC DNA]</scope>
    <source>
        <strain evidence="7 8">DSM 11590</strain>
    </source>
</reference>
<evidence type="ECO:0000256" key="5">
    <source>
        <dbReference type="ARBA" id="ARBA00023316"/>
    </source>
</evidence>
<comment type="catalytic activity">
    <reaction evidence="1">
        <text>Hydrolyzes the link between N-acetylmuramoyl residues and L-amino acid residues in certain cell-wall glycopeptides.</text>
        <dbReference type="EC" id="3.5.1.28"/>
    </reaction>
</comment>
<dbReference type="Proteomes" id="UP000544872">
    <property type="component" value="Unassembled WGS sequence"/>
</dbReference>
<dbReference type="InterPro" id="IPR036366">
    <property type="entry name" value="PGBDSf"/>
</dbReference>
<evidence type="ECO:0000256" key="1">
    <source>
        <dbReference type="ARBA" id="ARBA00001561"/>
    </source>
</evidence>
<dbReference type="GO" id="GO:0008745">
    <property type="term" value="F:N-acetylmuramoyl-L-alanine amidase activity"/>
    <property type="evidence" value="ECO:0007669"/>
    <property type="project" value="UniProtKB-EC"/>
</dbReference>
<keyword evidence="8" id="KW-1185">Reference proteome</keyword>
<dbReference type="GO" id="GO:0019867">
    <property type="term" value="C:outer membrane"/>
    <property type="evidence" value="ECO:0007669"/>
    <property type="project" value="TreeGrafter"/>
</dbReference>
<feature type="domain" description="N-acetylmuramoyl-L-alanine amidase" evidence="6">
    <location>
        <begin position="20"/>
        <end position="158"/>
    </location>
</feature>
<dbReference type="InterPro" id="IPR036505">
    <property type="entry name" value="Amidase/PGRP_sf"/>
</dbReference>
<dbReference type="AlphaFoldDB" id="A0A7X0DQ64"/>
<dbReference type="SUPFAM" id="SSF55846">
    <property type="entry name" value="N-acetylmuramoyl-L-alanine amidase-like"/>
    <property type="match status" value="1"/>
</dbReference>
<dbReference type="PANTHER" id="PTHR30417:SF1">
    <property type="entry name" value="N-ACETYLMURAMOYL-L-ALANINE AMIDASE AMID"/>
    <property type="match status" value="1"/>
</dbReference>
<dbReference type="SUPFAM" id="SSF47090">
    <property type="entry name" value="PGBD-like"/>
    <property type="match status" value="1"/>
</dbReference>
<dbReference type="SMART" id="SM00644">
    <property type="entry name" value="Ami_2"/>
    <property type="match status" value="1"/>
</dbReference>
<protein>
    <recommendedName>
        <fullName evidence="3">N-acetylmuramoyl-L-alanine amidase</fullName>
        <ecNumber evidence="3">3.5.1.28</ecNumber>
    </recommendedName>
</protein>
<accession>A0A7X0DQ64</accession>
<dbReference type="CDD" id="cd06583">
    <property type="entry name" value="PGRP"/>
    <property type="match status" value="1"/>
</dbReference>
<dbReference type="Gene3D" id="3.40.80.10">
    <property type="entry name" value="Peptidoglycan recognition protein-like"/>
    <property type="match status" value="1"/>
</dbReference>
<dbReference type="InterPro" id="IPR051206">
    <property type="entry name" value="NAMLAA_amidase_2"/>
</dbReference>
<proteinExistence type="inferred from homology"/>
<organism evidence="7 8">
    <name type="scientific">Novispirillum itersonii</name>
    <name type="common">Aquaspirillum itersonii</name>
    <dbReference type="NCBI Taxonomy" id="189"/>
    <lineage>
        <taxon>Bacteria</taxon>
        <taxon>Pseudomonadati</taxon>
        <taxon>Pseudomonadota</taxon>
        <taxon>Alphaproteobacteria</taxon>
        <taxon>Rhodospirillales</taxon>
        <taxon>Novispirillaceae</taxon>
        <taxon>Novispirillum</taxon>
    </lineage>
</organism>
<dbReference type="Pfam" id="PF01510">
    <property type="entry name" value="Amidase_2"/>
    <property type="match status" value="1"/>
</dbReference>
<dbReference type="PANTHER" id="PTHR30417">
    <property type="entry name" value="N-ACETYLMURAMOYL-L-ALANINE AMIDASE AMID"/>
    <property type="match status" value="1"/>
</dbReference>
<evidence type="ECO:0000256" key="4">
    <source>
        <dbReference type="ARBA" id="ARBA00022801"/>
    </source>
</evidence>
<comment type="caution">
    <text evidence="7">The sequence shown here is derived from an EMBL/GenBank/DDBJ whole genome shotgun (WGS) entry which is preliminary data.</text>
</comment>
<dbReference type="Gene3D" id="1.10.101.10">
    <property type="entry name" value="PGBD-like superfamily/PGBD"/>
    <property type="match status" value="1"/>
</dbReference>
<dbReference type="EC" id="3.5.1.28" evidence="3"/>
<comment type="similarity">
    <text evidence="2">Belongs to the N-acetylmuramoyl-L-alanine amidase 2 family.</text>
</comment>
<sequence>MTGPAFAADTSLPGVTVMPSPNHGPRAAGAAVDLLVLHYTGMPDGSAALRRMCQAEAQVSAHYMVEEDGRIFQLVPEARRAWHAGVARWRGRADVNSHSIGIEIVNPGHEFGYRPFPAVQMQAVAALCRDILDRHPAILPGGVVAHADVAPARKEDPGELFDWPFLADQGVGLFPAPVAGAGGDAAALLRQIGYPLGEDGAETPEGLRAALVAFQRRYRPSELTGQADAGTLAMLTAVARALKPEESIR</sequence>
<keyword evidence="4 7" id="KW-0378">Hydrolase</keyword>
<dbReference type="RefSeq" id="WP_184265202.1">
    <property type="nucleotide sequence ID" value="NZ_JACIIX010000015.1"/>
</dbReference>
<evidence type="ECO:0000313" key="8">
    <source>
        <dbReference type="Proteomes" id="UP000544872"/>
    </source>
</evidence>
<dbReference type="GO" id="GO:0009254">
    <property type="term" value="P:peptidoglycan turnover"/>
    <property type="evidence" value="ECO:0007669"/>
    <property type="project" value="TreeGrafter"/>
</dbReference>
<name>A0A7X0DQ64_NOVIT</name>
<evidence type="ECO:0000259" key="6">
    <source>
        <dbReference type="SMART" id="SM00644"/>
    </source>
</evidence>
<evidence type="ECO:0000256" key="2">
    <source>
        <dbReference type="ARBA" id="ARBA00007553"/>
    </source>
</evidence>
<dbReference type="InterPro" id="IPR002502">
    <property type="entry name" value="Amidase_domain"/>
</dbReference>